<proteinExistence type="predicted"/>
<reference evidence="2 3" key="1">
    <citation type="submission" date="2022-10" db="EMBL/GenBank/DDBJ databases">
        <title>The complete genomes of actinobacterial strains from the NBC collection.</title>
        <authorList>
            <person name="Joergensen T.S."/>
            <person name="Alvarez Arevalo M."/>
            <person name="Sterndorff E.B."/>
            <person name="Faurdal D."/>
            <person name="Vuksanovic O."/>
            <person name="Mourched A.-S."/>
            <person name="Charusanti P."/>
            <person name="Shaw S."/>
            <person name="Blin K."/>
            <person name="Weber T."/>
        </authorList>
    </citation>
    <scope>NUCLEOTIDE SEQUENCE [LARGE SCALE GENOMIC DNA]</scope>
    <source>
        <strain evidence="2 3">NBC_00206</strain>
    </source>
</reference>
<keyword evidence="1" id="KW-0472">Membrane</keyword>
<evidence type="ECO:0008006" key="4">
    <source>
        <dbReference type="Google" id="ProtNLM"/>
    </source>
</evidence>
<keyword evidence="3" id="KW-1185">Reference proteome</keyword>
<evidence type="ECO:0000256" key="1">
    <source>
        <dbReference type="SAM" id="Phobius"/>
    </source>
</evidence>
<evidence type="ECO:0000313" key="2">
    <source>
        <dbReference type="EMBL" id="WTO87130.1"/>
    </source>
</evidence>
<keyword evidence="1" id="KW-1133">Transmembrane helix</keyword>
<evidence type="ECO:0000313" key="3">
    <source>
        <dbReference type="Proteomes" id="UP001622690"/>
    </source>
</evidence>
<dbReference type="RefSeq" id="WP_406261353.1">
    <property type="nucleotide sequence ID" value="NZ_CP108125.1"/>
</dbReference>
<dbReference type="EMBL" id="CP108125">
    <property type="protein sequence ID" value="WTO87130.1"/>
    <property type="molecule type" value="Genomic_DNA"/>
</dbReference>
<keyword evidence="1" id="KW-0812">Transmembrane</keyword>
<gene>
    <name evidence="2" type="ORF">OHU27_33695</name>
</gene>
<feature type="transmembrane region" description="Helical" evidence="1">
    <location>
        <begin position="133"/>
        <end position="153"/>
    </location>
</feature>
<feature type="transmembrane region" description="Helical" evidence="1">
    <location>
        <begin position="21"/>
        <end position="44"/>
    </location>
</feature>
<feature type="transmembrane region" description="Helical" evidence="1">
    <location>
        <begin position="98"/>
        <end position="121"/>
    </location>
</feature>
<accession>A0ABZ1J3K2</accession>
<name>A0ABZ1J3K2_9ACTN</name>
<organism evidence="2 3">
    <name type="scientific">Streptomyces nigra</name>
    <dbReference type="NCBI Taxonomy" id="1827580"/>
    <lineage>
        <taxon>Bacteria</taxon>
        <taxon>Bacillati</taxon>
        <taxon>Actinomycetota</taxon>
        <taxon>Actinomycetes</taxon>
        <taxon>Kitasatosporales</taxon>
        <taxon>Streptomycetaceae</taxon>
        <taxon>Streptomyces</taxon>
    </lineage>
</organism>
<dbReference type="Proteomes" id="UP001622690">
    <property type="component" value="Chromosome"/>
</dbReference>
<protein>
    <recommendedName>
        <fullName evidence="4">Lipoprotein</fullName>
    </recommendedName>
</protein>
<feature type="transmembrane region" description="Helical" evidence="1">
    <location>
        <begin position="56"/>
        <end position="77"/>
    </location>
</feature>
<sequence>MTNTPNPAPSWQSAGLWWRRWYGAGPGHLLLTAASLVLVCYAGLRLLDADEWITVVYWVVGAALVHDLVLVPLYSAIDAGLRALFGSRAPYLLNHVRLPATASALLLLVWFPLISGGVARYEPATRLPGDVFLVRWLLVTAALFAVSLAVAAWRTLRRRQHDR</sequence>